<dbReference type="RefSeq" id="WP_091245000.1">
    <property type="nucleotide sequence ID" value="NZ_FNAG01000014.1"/>
</dbReference>
<protein>
    <submittedName>
        <fullName evidence="1">Heme oxygenase</fullName>
    </submittedName>
</protein>
<organism evidence="1 2">
    <name type="scientific">Aquimonas voraii</name>
    <dbReference type="NCBI Taxonomy" id="265719"/>
    <lineage>
        <taxon>Bacteria</taxon>
        <taxon>Pseudomonadati</taxon>
        <taxon>Pseudomonadota</taxon>
        <taxon>Gammaproteobacteria</taxon>
        <taxon>Lysobacterales</taxon>
        <taxon>Lysobacteraceae</taxon>
        <taxon>Aquimonas</taxon>
    </lineage>
</organism>
<gene>
    <name evidence="1" type="ORF">SAMN04488509_1145</name>
</gene>
<reference evidence="1 2" key="1">
    <citation type="submission" date="2016-10" db="EMBL/GenBank/DDBJ databases">
        <authorList>
            <person name="de Groot N.N."/>
        </authorList>
    </citation>
    <scope>NUCLEOTIDE SEQUENCE [LARGE SCALE GENOMIC DNA]</scope>
    <source>
        <strain evidence="1 2">DSM 16957</strain>
    </source>
</reference>
<dbReference type="Gene3D" id="1.20.910.10">
    <property type="entry name" value="Heme oxygenase-like"/>
    <property type="match status" value="1"/>
</dbReference>
<dbReference type="InterPro" id="IPR016084">
    <property type="entry name" value="Haem_Oase-like_multi-hlx"/>
</dbReference>
<proteinExistence type="predicted"/>
<evidence type="ECO:0000313" key="1">
    <source>
        <dbReference type="EMBL" id="SDE01988.1"/>
    </source>
</evidence>
<dbReference type="EMBL" id="FNAG01000014">
    <property type="protein sequence ID" value="SDE01988.1"/>
    <property type="molecule type" value="Genomic_DNA"/>
</dbReference>
<dbReference type="STRING" id="265719.SAMN04488509_1145"/>
<dbReference type="SUPFAM" id="SSF48613">
    <property type="entry name" value="Heme oxygenase-like"/>
    <property type="match status" value="1"/>
</dbReference>
<dbReference type="Proteomes" id="UP000199603">
    <property type="component" value="Unassembled WGS sequence"/>
</dbReference>
<dbReference type="AlphaFoldDB" id="A0A1G6ZH52"/>
<name>A0A1G6ZH52_9GAMM</name>
<evidence type="ECO:0000313" key="2">
    <source>
        <dbReference type="Proteomes" id="UP000199603"/>
    </source>
</evidence>
<accession>A0A1G6ZH52</accession>
<sequence length="190" mass="19844">MPAGLEALRAATRGLHAAVESTAVMQGMLCSPLSATTYGQYLVALAASIAPLAARLQQTEARPALASTEAWACLAQDLGALAVAWPAVVETPPEPAHPDAIWGRIYVVRGAEAGLSIVARQLDRLGGAANLPRRFLDAVLAQRCDWPRICRVLDQLEGPAQRAAVELAVADFRFALAALSACAPAPEVSA</sequence>
<keyword evidence="2" id="KW-1185">Reference proteome</keyword>